<protein>
    <submittedName>
        <fullName evidence="1">Uncharacterized protein</fullName>
    </submittedName>
</protein>
<sequence length="33" mass="3877">MDLLHTCVCHSLTTSRWPTICRERSILHTCMCK</sequence>
<proteinExistence type="predicted"/>
<reference evidence="1 2" key="1">
    <citation type="submission" date="2019-12" db="EMBL/GenBank/DDBJ databases">
        <authorList>
            <person name="Scholz U."/>
            <person name="Mascher M."/>
            <person name="Fiebig A."/>
        </authorList>
    </citation>
    <scope>NUCLEOTIDE SEQUENCE</scope>
</reference>
<name>A0A7I8IFE2_SPIIN</name>
<dbReference type="EMBL" id="CACRZD030000002">
    <property type="protein sequence ID" value="CAA6656538.1"/>
    <property type="molecule type" value="Genomic_DNA"/>
</dbReference>
<dbReference type="EMBL" id="LR743589">
    <property type="protein sequence ID" value="CAA2616865.1"/>
    <property type="molecule type" value="Genomic_DNA"/>
</dbReference>
<accession>A0A7I8IFE2</accession>
<dbReference type="Proteomes" id="UP001189122">
    <property type="component" value="Unassembled WGS sequence"/>
</dbReference>
<gene>
    <name evidence="1" type="ORF">SI7747_02003078</name>
</gene>
<organism evidence="1">
    <name type="scientific">Spirodela intermedia</name>
    <name type="common">Intermediate duckweed</name>
    <dbReference type="NCBI Taxonomy" id="51605"/>
    <lineage>
        <taxon>Eukaryota</taxon>
        <taxon>Viridiplantae</taxon>
        <taxon>Streptophyta</taxon>
        <taxon>Embryophyta</taxon>
        <taxon>Tracheophyta</taxon>
        <taxon>Spermatophyta</taxon>
        <taxon>Magnoliopsida</taxon>
        <taxon>Liliopsida</taxon>
        <taxon>Araceae</taxon>
        <taxon>Lemnoideae</taxon>
        <taxon>Spirodela</taxon>
    </lineage>
</organism>
<keyword evidence="2" id="KW-1185">Reference proteome</keyword>
<dbReference type="AlphaFoldDB" id="A0A7I8IFE2"/>
<evidence type="ECO:0000313" key="2">
    <source>
        <dbReference type="Proteomes" id="UP001189122"/>
    </source>
</evidence>
<evidence type="ECO:0000313" key="1">
    <source>
        <dbReference type="EMBL" id="CAA2616865.1"/>
    </source>
</evidence>